<dbReference type="PANTHER" id="PTHR33677:SF3">
    <property type="entry name" value="COPPER-SENSING TRANSCRIPTIONAL REPRESSOR RICR"/>
    <property type="match status" value="1"/>
</dbReference>
<dbReference type="EMBL" id="VBAP01000007">
    <property type="protein sequence ID" value="TMI77057.1"/>
    <property type="molecule type" value="Genomic_DNA"/>
</dbReference>
<dbReference type="GO" id="GO:0046872">
    <property type="term" value="F:metal ion binding"/>
    <property type="evidence" value="ECO:0007669"/>
    <property type="project" value="InterPro"/>
</dbReference>
<dbReference type="CDD" id="cd10151">
    <property type="entry name" value="TthCsoR-like_DUF156"/>
    <property type="match status" value="1"/>
</dbReference>
<name>A0A537J0K3_9BACT</name>
<dbReference type="InterPro" id="IPR038390">
    <property type="entry name" value="Metal_Tscrpt_repr_sf"/>
</dbReference>
<gene>
    <name evidence="1" type="ORF">E6H05_01495</name>
</gene>
<proteinExistence type="predicted"/>
<reference evidence="1 2" key="1">
    <citation type="journal article" date="2019" name="Nat. Microbiol.">
        <title>Mediterranean grassland soil C-N compound turnover is dependent on rainfall and depth, and is mediated by genomically divergent microorganisms.</title>
        <authorList>
            <person name="Diamond S."/>
            <person name="Andeer P.F."/>
            <person name="Li Z."/>
            <person name="Crits-Christoph A."/>
            <person name="Burstein D."/>
            <person name="Anantharaman K."/>
            <person name="Lane K.R."/>
            <person name="Thomas B.C."/>
            <person name="Pan C."/>
            <person name="Northen T.R."/>
            <person name="Banfield J.F."/>
        </authorList>
    </citation>
    <scope>NUCLEOTIDE SEQUENCE [LARGE SCALE GENOMIC DNA]</scope>
    <source>
        <strain evidence="1">NP_8</strain>
    </source>
</reference>
<organism evidence="1 2">
    <name type="scientific">Candidatus Segetimicrobium genomatis</name>
    <dbReference type="NCBI Taxonomy" id="2569760"/>
    <lineage>
        <taxon>Bacteria</taxon>
        <taxon>Bacillati</taxon>
        <taxon>Candidatus Sysuimicrobiota</taxon>
        <taxon>Candidatus Sysuimicrobiia</taxon>
        <taxon>Candidatus Sysuimicrobiales</taxon>
        <taxon>Candidatus Segetimicrobiaceae</taxon>
        <taxon>Candidatus Segetimicrobium</taxon>
    </lineage>
</organism>
<dbReference type="Gene3D" id="1.20.58.1000">
    <property type="entry name" value="Metal-sensitive repressor, helix protomer"/>
    <property type="match status" value="1"/>
</dbReference>
<dbReference type="GO" id="GO:0045892">
    <property type="term" value="P:negative regulation of DNA-templated transcription"/>
    <property type="evidence" value="ECO:0007669"/>
    <property type="project" value="UniProtKB-ARBA"/>
</dbReference>
<sequence length="102" mass="11317">MAISNAHLTHGSPAVRGQAAARLRSIEGHVRGVVRMVEEGAYCIDIIKQILAIQRALEKVNALLLEDHLETCASTAIRSADQRERERTIRELLDVFETSGRL</sequence>
<dbReference type="Pfam" id="PF02583">
    <property type="entry name" value="Trns_repr_metal"/>
    <property type="match status" value="1"/>
</dbReference>
<evidence type="ECO:0000313" key="1">
    <source>
        <dbReference type="EMBL" id="TMI77057.1"/>
    </source>
</evidence>
<dbReference type="InterPro" id="IPR003735">
    <property type="entry name" value="Metal_Tscrpt_repr"/>
</dbReference>
<accession>A0A537J0K3</accession>
<dbReference type="Proteomes" id="UP000318834">
    <property type="component" value="Unassembled WGS sequence"/>
</dbReference>
<protein>
    <submittedName>
        <fullName evidence="1">Metal-sensitive transcriptional regulator</fullName>
    </submittedName>
</protein>
<dbReference type="AlphaFoldDB" id="A0A537J0K3"/>
<evidence type="ECO:0000313" key="2">
    <source>
        <dbReference type="Proteomes" id="UP000318834"/>
    </source>
</evidence>
<dbReference type="GO" id="GO:0003677">
    <property type="term" value="F:DNA binding"/>
    <property type="evidence" value="ECO:0007669"/>
    <property type="project" value="InterPro"/>
</dbReference>
<dbReference type="PANTHER" id="PTHR33677">
    <property type="entry name" value="TRANSCRIPTIONAL REPRESSOR FRMR-RELATED"/>
    <property type="match status" value="1"/>
</dbReference>
<comment type="caution">
    <text evidence="1">The sequence shown here is derived from an EMBL/GenBank/DDBJ whole genome shotgun (WGS) entry which is preliminary data.</text>
</comment>